<sequence length="89" mass="10787">MCYWVTDPLYANYLHSSPKQLMKELSYIYQEDIHIYISVSTRDLSTSCWTVNVIHPHIKLEKAIHLRLLRSRFNFQRLKITMEQWLQTT</sequence>
<reference evidence="2" key="1">
    <citation type="submission" date="2005-09" db="EMBL/GenBank/DDBJ databases">
        <authorList>
            <person name="Mural R.J."/>
            <person name="Li P.W."/>
            <person name="Adams M.D."/>
            <person name="Amanatides P.G."/>
            <person name="Baden-Tillson H."/>
            <person name="Barnstead M."/>
            <person name="Chin S.H."/>
            <person name="Dew I."/>
            <person name="Evans C.A."/>
            <person name="Ferriera S."/>
            <person name="Flanigan M."/>
            <person name="Fosler C."/>
            <person name="Glodek A."/>
            <person name="Gu Z."/>
            <person name="Holt R.A."/>
            <person name="Jennings D."/>
            <person name="Kraft C.L."/>
            <person name="Lu F."/>
            <person name="Nguyen T."/>
            <person name="Nusskern D.R."/>
            <person name="Pfannkoch C.M."/>
            <person name="Sitter C."/>
            <person name="Sutton G.G."/>
            <person name="Venter J.C."/>
            <person name="Wang Z."/>
            <person name="Woodage T."/>
            <person name="Zheng X.H."/>
            <person name="Zhong F."/>
        </authorList>
    </citation>
    <scope>NUCLEOTIDE SEQUENCE [LARGE SCALE GENOMIC DNA]</scope>
    <source>
        <strain>BN</strain>
        <strain evidence="2">Sprague-Dawley</strain>
    </source>
</reference>
<organism evidence="1 2">
    <name type="scientific">Rattus norvegicus</name>
    <name type="common">Rat</name>
    <dbReference type="NCBI Taxonomy" id="10116"/>
    <lineage>
        <taxon>Eukaryota</taxon>
        <taxon>Metazoa</taxon>
        <taxon>Chordata</taxon>
        <taxon>Craniata</taxon>
        <taxon>Vertebrata</taxon>
        <taxon>Euteleostomi</taxon>
        <taxon>Mammalia</taxon>
        <taxon>Eutheria</taxon>
        <taxon>Euarchontoglires</taxon>
        <taxon>Glires</taxon>
        <taxon>Rodentia</taxon>
        <taxon>Myomorpha</taxon>
        <taxon>Muroidea</taxon>
        <taxon>Muridae</taxon>
        <taxon>Murinae</taxon>
        <taxon>Rattus</taxon>
    </lineage>
</organism>
<proteinExistence type="predicted"/>
<dbReference type="AlphaFoldDB" id="A6JL21"/>
<gene>
    <name evidence="1" type="ORF">rCG_58836</name>
</gene>
<dbReference type="EMBL" id="CH473989">
    <property type="protein sequence ID" value="EDM10586.1"/>
    <property type="molecule type" value="Genomic_DNA"/>
</dbReference>
<dbReference type="Proteomes" id="UP000234681">
    <property type="component" value="Chromosome 11"/>
</dbReference>
<evidence type="ECO:0000313" key="2">
    <source>
        <dbReference type="Proteomes" id="UP000234681"/>
    </source>
</evidence>
<protein>
    <submittedName>
        <fullName evidence="1">RCG58836</fullName>
    </submittedName>
</protein>
<accession>A6JL21</accession>
<name>A6JL21_RAT</name>
<evidence type="ECO:0000313" key="1">
    <source>
        <dbReference type="EMBL" id="EDM10586.1"/>
    </source>
</evidence>